<dbReference type="GO" id="GO:0016491">
    <property type="term" value="F:oxidoreductase activity"/>
    <property type="evidence" value="ECO:0007669"/>
    <property type="project" value="UniProtKB-KW"/>
</dbReference>
<dbReference type="InterPro" id="IPR050416">
    <property type="entry name" value="FAD-linked_Oxidoreductase"/>
</dbReference>
<evidence type="ECO:0000256" key="3">
    <source>
        <dbReference type="ARBA" id="ARBA00022630"/>
    </source>
</evidence>
<dbReference type="EMBL" id="ML996090">
    <property type="protein sequence ID" value="KAF2149857.1"/>
    <property type="molecule type" value="Genomic_DNA"/>
</dbReference>
<protein>
    <submittedName>
        <fullName evidence="8">FAD binding domain protein</fullName>
    </submittedName>
</protein>
<feature type="signal peptide" evidence="6">
    <location>
        <begin position="1"/>
        <end position="19"/>
    </location>
</feature>
<sequence length="527" mass="55528">MLPSTIPLIFLALAAGASALVQGDCASSDAGLKWLASVIDKKTAISCKGQPLQQHNAGRYFGTQNSVSASVVVFPATKKDVQNAVQAANKSSLGSNFAFVGGAYGQTNAASASGFIIDLSWLNSTQVLKNVKVADTTIPAAISYQGGATWRQVQAATTNSGYTAVGARVGDVGVGGFSTSGGTGYLAGAYGFASDRLAAAEVVLMSGSIVNATKTNDYKDLFFALQGGGGQFGIVVTFYQIAAPEPKIADVGFHVIDDGHLSLARQQTVDWFNTNKDPFSLMFFVVGYIPSSITSGPFAVKTLLFTIRIADPTSKSQASYSTTFSTLLKGLNTTAHLLQPSVPFSDMSDWIDAYFPTSYRRGFTGASLSAPTAAYLTTATTQLQSHVAALLKAGDDPRSALWALQYIHPTLNGHIPSSDAATAWPHARVGHQALFSPAWKNVKNDAAVTSQAAAFVSLTRKLQQRSGKKALADNPGYALPSTVGSLTFGDNSGRLIDLKQKYDPECRLRRGRVFPSRGCVEGGWANI</sequence>
<gene>
    <name evidence="8" type="ORF">K461DRAFT_314937</name>
</gene>
<dbReference type="SUPFAM" id="SSF56176">
    <property type="entry name" value="FAD-binding/transporter-associated domain-like"/>
    <property type="match status" value="1"/>
</dbReference>
<evidence type="ECO:0000313" key="8">
    <source>
        <dbReference type="EMBL" id="KAF2149857.1"/>
    </source>
</evidence>
<dbReference type="InterPro" id="IPR006094">
    <property type="entry name" value="Oxid_FAD_bind_N"/>
</dbReference>
<accession>A0A9P4ITS5</accession>
<proteinExistence type="inferred from homology"/>
<dbReference type="Pfam" id="PF01565">
    <property type="entry name" value="FAD_binding_4"/>
    <property type="match status" value="1"/>
</dbReference>
<comment type="similarity">
    <text evidence="2">Belongs to the oxygen-dependent FAD-linked oxidoreductase family.</text>
</comment>
<evidence type="ECO:0000256" key="6">
    <source>
        <dbReference type="SAM" id="SignalP"/>
    </source>
</evidence>
<keyword evidence="6" id="KW-0732">Signal</keyword>
<comment type="cofactor">
    <cofactor evidence="1">
        <name>FAD</name>
        <dbReference type="ChEBI" id="CHEBI:57692"/>
    </cofactor>
</comment>
<evidence type="ECO:0000259" key="7">
    <source>
        <dbReference type="PROSITE" id="PS51387"/>
    </source>
</evidence>
<keyword evidence="9" id="KW-1185">Reference proteome</keyword>
<dbReference type="Gene3D" id="3.30.43.10">
    <property type="entry name" value="Uridine Diphospho-n-acetylenolpyruvylglucosamine Reductase, domain 2"/>
    <property type="match status" value="1"/>
</dbReference>
<dbReference type="Gene3D" id="3.40.462.20">
    <property type="match status" value="1"/>
</dbReference>
<dbReference type="PANTHER" id="PTHR42973:SF39">
    <property type="entry name" value="FAD-BINDING PCMH-TYPE DOMAIN-CONTAINING PROTEIN"/>
    <property type="match status" value="1"/>
</dbReference>
<keyword evidence="3" id="KW-0285">Flavoprotein</keyword>
<evidence type="ECO:0000256" key="1">
    <source>
        <dbReference type="ARBA" id="ARBA00001974"/>
    </source>
</evidence>
<feature type="domain" description="FAD-binding PCMH-type" evidence="7">
    <location>
        <begin position="64"/>
        <end position="245"/>
    </location>
</feature>
<dbReference type="InterPro" id="IPR016167">
    <property type="entry name" value="FAD-bd_PCMH_sub1"/>
</dbReference>
<evidence type="ECO:0000256" key="2">
    <source>
        <dbReference type="ARBA" id="ARBA00005466"/>
    </source>
</evidence>
<keyword evidence="4" id="KW-0274">FAD</keyword>
<dbReference type="OrthoDB" id="2151789at2759"/>
<dbReference type="InterPro" id="IPR016169">
    <property type="entry name" value="FAD-bd_PCMH_sub2"/>
</dbReference>
<evidence type="ECO:0000256" key="4">
    <source>
        <dbReference type="ARBA" id="ARBA00022827"/>
    </source>
</evidence>
<dbReference type="InterPro" id="IPR036318">
    <property type="entry name" value="FAD-bd_PCMH-like_sf"/>
</dbReference>
<dbReference type="AlphaFoldDB" id="A0A9P4ITS5"/>
<dbReference type="GO" id="GO:0071949">
    <property type="term" value="F:FAD binding"/>
    <property type="evidence" value="ECO:0007669"/>
    <property type="project" value="InterPro"/>
</dbReference>
<evidence type="ECO:0000256" key="5">
    <source>
        <dbReference type="ARBA" id="ARBA00023002"/>
    </source>
</evidence>
<dbReference type="PROSITE" id="PS51387">
    <property type="entry name" value="FAD_PCMH"/>
    <property type="match status" value="1"/>
</dbReference>
<reference evidence="8" key="1">
    <citation type="journal article" date="2020" name="Stud. Mycol.">
        <title>101 Dothideomycetes genomes: a test case for predicting lifestyles and emergence of pathogens.</title>
        <authorList>
            <person name="Haridas S."/>
            <person name="Albert R."/>
            <person name="Binder M."/>
            <person name="Bloem J."/>
            <person name="Labutti K."/>
            <person name="Salamov A."/>
            <person name="Andreopoulos B."/>
            <person name="Baker S."/>
            <person name="Barry K."/>
            <person name="Bills G."/>
            <person name="Bluhm B."/>
            <person name="Cannon C."/>
            <person name="Castanera R."/>
            <person name="Culley D."/>
            <person name="Daum C."/>
            <person name="Ezra D."/>
            <person name="Gonzalez J."/>
            <person name="Henrissat B."/>
            <person name="Kuo A."/>
            <person name="Liang C."/>
            <person name="Lipzen A."/>
            <person name="Lutzoni F."/>
            <person name="Magnuson J."/>
            <person name="Mondo S."/>
            <person name="Nolan M."/>
            <person name="Ohm R."/>
            <person name="Pangilinan J."/>
            <person name="Park H.-J."/>
            <person name="Ramirez L."/>
            <person name="Alfaro M."/>
            <person name="Sun H."/>
            <person name="Tritt A."/>
            <person name="Yoshinaga Y."/>
            <person name="Zwiers L.-H."/>
            <person name="Turgeon B."/>
            <person name="Goodwin S."/>
            <person name="Spatafora J."/>
            <person name="Crous P."/>
            <person name="Grigoriev I."/>
        </authorList>
    </citation>
    <scope>NUCLEOTIDE SEQUENCE</scope>
    <source>
        <strain evidence="8">CBS 260.36</strain>
    </source>
</reference>
<dbReference type="PANTHER" id="PTHR42973">
    <property type="entry name" value="BINDING OXIDOREDUCTASE, PUTATIVE (AFU_ORTHOLOGUE AFUA_1G17690)-RELATED"/>
    <property type="match status" value="1"/>
</dbReference>
<feature type="chain" id="PRO_5040475343" evidence="6">
    <location>
        <begin position="20"/>
        <end position="527"/>
    </location>
</feature>
<dbReference type="Gene3D" id="3.30.465.10">
    <property type="match status" value="1"/>
</dbReference>
<dbReference type="Proteomes" id="UP000799439">
    <property type="component" value="Unassembled WGS sequence"/>
</dbReference>
<organism evidence="8 9">
    <name type="scientific">Myriangium duriaei CBS 260.36</name>
    <dbReference type="NCBI Taxonomy" id="1168546"/>
    <lineage>
        <taxon>Eukaryota</taxon>
        <taxon>Fungi</taxon>
        <taxon>Dikarya</taxon>
        <taxon>Ascomycota</taxon>
        <taxon>Pezizomycotina</taxon>
        <taxon>Dothideomycetes</taxon>
        <taxon>Dothideomycetidae</taxon>
        <taxon>Myriangiales</taxon>
        <taxon>Myriangiaceae</taxon>
        <taxon>Myriangium</taxon>
    </lineage>
</organism>
<keyword evidence="5" id="KW-0560">Oxidoreductase</keyword>
<comment type="caution">
    <text evidence="8">The sequence shown here is derived from an EMBL/GenBank/DDBJ whole genome shotgun (WGS) entry which is preliminary data.</text>
</comment>
<name>A0A9P4ITS5_9PEZI</name>
<dbReference type="InterPro" id="IPR016166">
    <property type="entry name" value="FAD-bd_PCMH"/>
</dbReference>
<evidence type="ECO:0000313" key="9">
    <source>
        <dbReference type="Proteomes" id="UP000799439"/>
    </source>
</evidence>